<dbReference type="Pfam" id="PF01156">
    <property type="entry name" value="IU_nuc_hydro"/>
    <property type="match status" value="1"/>
</dbReference>
<reference evidence="4 5" key="1">
    <citation type="submission" date="2016-01" db="EMBL/GenBank/DDBJ databases">
        <title>The new phylogeny of the genus Mycobacterium.</title>
        <authorList>
            <person name="Tarcisio F."/>
            <person name="Conor M."/>
            <person name="Antonella G."/>
            <person name="Elisabetta G."/>
            <person name="Giulia F.S."/>
            <person name="Sara T."/>
            <person name="Anna F."/>
            <person name="Clotilde B."/>
            <person name="Roberto B."/>
            <person name="Veronica D.S."/>
            <person name="Fabio R."/>
            <person name="Monica P."/>
            <person name="Olivier J."/>
            <person name="Enrico T."/>
            <person name="Nicola S."/>
        </authorList>
    </citation>
    <scope>NUCLEOTIDE SEQUENCE [LARGE SCALE GENOMIC DNA]</scope>
    <source>
        <strain evidence="4 5">DSM 44179</strain>
    </source>
</reference>
<proteinExistence type="predicted"/>
<dbReference type="InterPro" id="IPR036452">
    <property type="entry name" value="Ribo_hydro-like"/>
</dbReference>
<protein>
    <submittedName>
        <fullName evidence="4">Nucleoside hydrolase</fullName>
    </submittedName>
</protein>
<dbReference type="PANTHER" id="PTHR12304:SF4">
    <property type="entry name" value="URIDINE NUCLEOSIDASE"/>
    <property type="match status" value="1"/>
</dbReference>
<keyword evidence="2" id="KW-0326">Glycosidase</keyword>
<evidence type="ECO:0000259" key="3">
    <source>
        <dbReference type="Pfam" id="PF01156"/>
    </source>
</evidence>
<sequence>MNTRRLPVFADVDTGVDDAMALVYLLASPEADLIGLGSTAGNVGAQQVCANNLALMELCGRPDIPVSLGSAVPLSIPLRTAEDTHGPTGLGYAQLPVARAAPTGHDAATAWIRSARDHPGELIGLATGPLTNLALALRAEPELPRLLRRLVIMGGAFDYRGNTTPASEWNIAVDPEAAAEVFGAWGDAVAAGHVGELPIVCGLNITERMALHPPYLDRLAEAAGPHPVIGVLREALRFYFEFHDSVGEGYLAHVHDPFAAAVALDPALVITRDACVGVELDGALTRGMTVADWAGHWGRPANARIAVDGPGLPEVFFDRYLARVAPFARGLGEAM</sequence>
<feature type="domain" description="Inosine/uridine-preferring nucleoside hydrolase" evidence="3">
    <location>
        <begin position="8"/>
        <end position="308"/>
    </location>
</feature>
<dbReference type="InterPro" id="IPR023186">
    <property type="entry name" value="IUNH"/>
</dbReference>
<dbReference type="SUPFAM" id="SSF53590">
    <property type="entry name" value="Nucleoside hydrolase"/>
    <property type="match status" value="1"/>
</dbReference>
<evidence type="ECO:0000313" key="5">
    <source>
        <dbReference type="Proteomes" id="UP000193484"/>
    </source>
</evidence>
<name>A0A1X1RF64_MYCFA</name>
<dbReference type="AlphaFoldDB" id="A0A1X1RF64"/>
<dbReference type="RefSeq" id="WP_085095358.1">
    <property type="nucleotide sequence ID" value="NZ_AP022603.1"/>
</dbReference>
<keyword evidence="5" id="KW-1185">Reference proteome</keyword>
<dbReference type="OrthoDB" id="9797882at2"/>
<dbReference type="InterPro" id="IPR001910">
    <property type="entry name" value="Inosine/uridine_hydrolase_dom"/>
</dbReference>
<dbReference type="CDD" id="cd02653">
    <property type="entry name" value="nuc_hydro_3"/>
    <property type="match status" value="1"/>
</dbReference>
<dbReference type="PANTHER" id="PTHR12304">
    <property type="entry name" value="INOSINE-URIDINE PREFERRING NUCLEOSIDE HYDROLASE"/>
    <property type="match status" value="1"/>
</dbReference>
<dbReference type="GO" id="GO:0005829">
    <property type="term" value="C:cytosol"/>
    <property type="evidence" value="ECO:0007669"/>
    <property type="project" value="TreeGrafter"/>
</dbReference>
<dbReference type="Gene3D" id="3.90.245.10">
    <property type="entry name" value="Ribonucleoside hydrolase-like"/>
    <property type="match status" value="1"/>
</dbReference>
<organism evidence="4 5">
    <name type="scientific">Mycolicibacterium fallax</name>
    <name type="common">Mycobacterium fallax</name>
    <dbReference type="NCBI Taxonomy" id="1793"/>
    <lineage>
        <taxon>Bacteria</taxon>
        <taxon>Bacillati</taxon>
        <taxon>Actinomycetota</taxon>
        <taxon>Actinomycetes</taxon>
        <taxon>Mycobacteriales</taxon>
        <taxon>Mycobacteriaceae</taxon>
        <taxon>Mycolicibacterium</taxon>
    </lineage>
</organism>
<keyword evidence="1 4" id="KW-0378">Hydrolase</keyword>
<accession>A0A1X1RF64</accession>
<evidence type="ECO:0000256" key="1">
    <source>
        <dbReference type="ARBA" id="ARBA00022801"/>
    </source>
</evidence>
<dbReference type="Proteomes" id="UP000193484">
    <property type="component" value="Unassembled WGS sequence"/>
</dbReference>
<evidence type="ECO:0000256" key="2">
    <source>
        <dbReference type="ARBA" id="ARBA00023295"/>
    </source>
</evidence>
<evidence type="ECO:0000313" key="4">
    <source>
        <dbReference type="EMBL" id="ORV04339.1"/>
    </source>
</evidence>
<dbReference type="EMBL" id="LQOJ01000031">
    <property type="protein sequence ID" value="ORV04339.1"/>
    <property type="molecule type" value="Genomic_DNA"/>
</dbReference>
<dbReference type="GO" id="GO:0006152">
    <property type="term" value="P:purine nucleoside catabolic process"/>
    <property type="evidence" value="ECO:0007669"/>
    <property type="project" value="TreeGrafter"/>
</dbReference>
<comment type="caution">
    <text evidence="4">The sequence shown here is derived from an EMBL/GenBank/DDBJ whole genome shotgun (WGS) entry which is preliminary data.</text>
</comment>
<dbReference type="GO" id="GO:0008477">
    <property type="term" value="F:purine nucleosidase activity"/>
    <property type="evidence" value="ECO:0007669"/>
    <property type="project" value="TreeGrafter"/>
</dbReference>
<gene>
    <name evidence="4" type="ORF">AWC04_09350</name>
</gene>
<dbReference type="STRING" id="1793.AWC04_09350"/>